<feature type="chain" id="PRO_5038903625" evidence="5">
    <location>
        <begin position="23"/>
        <end position="206"/>
    </location>
</feature>
<comment type="similarity">
    <text evidence="1">Belongs to the peptidase C40 family.</text>
</comment>
<evidence type="ECO:0000313" key="7">
    <source>
        <dbReference type="EMBL" id="SET09358.1"/>
    </source>
</evidence>
<dbReference type="PANTHER" id="PTHR47053:SF1">
    <property type="entry name" value="MUREIN DD-ENDOPEPTIDASE MEPH-RELATED"/>
    <property type="match status" value="1"/>
</dbReference>
<dbReference type="GO" id="GO:0008234">
    <property type="term" value="F:cysteine-type peptidase activity"/>
    <property type="evidence" value="ECO:0007669"/>
    <property type="project" value="UniProtKB-KW"/>
</dbReference>
<dbReference type="InterPro" id="IPR051202">
    <property type="entry name" value="Peptidase_C40"/>
</dbReference>
<keyword evidence="8" id="KW-1185">Reference proteome</keyword>
<dbReference type="InterPro" id="IPR000064">
    <property type="entry name" value="NLP_P60_dom"/>
</dbReference>
<dbReference type="PROSITE" id="PS51935">
    <property type="entry name" value="NLPC_P60"/>
    <property type="match status" value="1"/>
</dbReference>
<dbReference type="AlphaFoldDB" id="A0A1I0BQS4"/>
<evidence type="ECO:0000256" key="1">
    <source>
        <dbReference type="ARBA" id="ARBA00007074"/>
    </source>
</evidence>
<dbReference type="eggNOG" id="COG0791">
    <property type="taxonomic scope" value="Bacteria"/>
</dbReference>
<evidence type="ECO:0000256" key="2">
    <source>
        <dbReference type="ARBA" id="ARBA00022670"/>
    </source>
</evidence>
<keyword evidence="4" id="KW-0788">Thiol protease</keyword>
<accession>A0A1I0BQS4</accession>
<proteinExistence type="inferred from homology"/>
<sequence length="206" mass="23530">MRKKWAVLAAALPLSFVFLTQQQITVFPFGVIRSEAALYGSGAYDYDSSGQYYSAYNYYNYTSPSLQPRYYKPYAYEYANEEEYTTEARQKLVEYALQFVGKPYVWGGTSLDNGVDCSGFVQQIFGHFGIATGRTSRDQYRNCIYLYASEVMPGDLIFYAKDDYINHVAIYIGNGLICHAASAKSGVKVSRYDYRHPYAYGRFVMN</sequence>
<dbReference type="PANTHER" id="PTHR47053">
    <property type="entry name" value="MUREIN DD-ENDOPEPTIDASE MEPH-RELATED"/>
    <property type="match status" value="1"/>
</dbReference>
<gene>
    <name evidence="7" type="ORF">SAMN04487771_10056</name>
</gene>
<dbReference type="GO" id="GO:0006508">
    <property type="term" value="P:proteolysis"/>
    <property type="evidence" value="ECO:0007669"/>
    <property type="project" value="UniProtKB-KW"/>
</dbReference>
<protein>
    <submittedName>
        <fullName evidence="7">NlpC/P60 family protein</fullName>
    </submittedName>
</protein>
<dbReference type="SUPFAM" id="SSF54001">
    <property type="entry name" value="Cysteine proteinases"/>
    <property type="match status" value="1"/>
</dbReference>
<keyword evidence="3" id="KW-0378">Hydrolase</keyword>
<keyword evidence="2" id="KW-0645">Protease</keyword>
<organism evidence="7 8">
    <name type="scientific">[Clostridium] aminophilum</name>
    <dbReference type="NCBI Taxonomy" id="1526"/>
    <lineage>
        <taxon>Bacteria</taxon>
        <taxon>Bacillati</taxon>
        <taxon>Bacillota</taxon>
        <taxon>Clostridia</taxon>
        <taxon>Lachnospirales</taxon>
        <taxon>Lachnospiraceae</taxon>
    </lineage>
</organism>
<feature type="signal peptide" evidence="5">
    <location>
        <begin position="1"/>
        <end position="22"/>
    </location>
</feature>
<dbReference type="STRING" id="1526.SAMN02910262_00888"/>
<evidence type="ECO:0000259" key="6">
    <source>
        <dbReference type="PROSITE" id="PS51935"/>
    </source>
</evidence>
<reference evidence="7 8" key="1">
    <citation type="submission" date="2016-10" db="EMBL/GenBank/DDBJ databases">
        <authorList>
            <person name="de Groot N.N."/>
        </authorList>
    </citation>
    <scope>NUCLEOTIDE SEQUENCE [LARGE SCALE GENOMIC DNA]</scope>
    <source>
        <strain evidence="7 8">KH1P1</strain>
    </source>
</reference>
<dbReference type="InterPro" id="IPR038765">
    <property type="entry name" value="Papain-like_cys_pep_sf"/>
</dbReference>
<evidence type="ECO:0000256" key="5">
    <source>
        <dbReference type="SAM" id="SignalP"/>
    </source>
</evidence>
<feature type="domain" description="NlpC/P60" evidence="6">
    <location>
        <begin position="86"/>
        <end position="206"/>
    </location>
</feature>
<dbReference type="EMBL" id="FOIL01000005">
    <property type="protein sequence ID" value="SET09358.1"/>
    <property type="molecule type" value="Genomic_DNA"/>
</dbReference>
<keyword evidence="5" id="KW-0732">Signal</keyword>
<dbReference type="Proteomes" id="UP000199820">
    <property type="component" value="Unassembled WGS sequence"/>
</dbReference>
<dbReference type="RefSeq" id="WP_074648542.1">
    <property type="nucleotide sequence ID" value="NZ_FOIL01000005.1"/>
</dbReference>
<dbReference type="Gene3D" id="3.90.1720.10">
    <property type="entry name" value="endopeptidase domain like (from Nostoc punctiforme)"/>
    <property type="match status" value="1"/>
</dbReference>
<evidence type="ECO:0000256" key="3">
    <source>
        <dbReference type="ARBA" id="ARBA00022801"/>
    </source>
</evidence>
<evidence type="ECO:0000313" key="8">
    <source>
        <dbReference type="Proteomes" id="UP000199820"/>
    </source>
</evidence>
<dbReference type="Pfam" id="PF00877">
    <property type="entry name" value="NLPC_P60"/>
    <property type="match status" value="1"/>
</dbReference>
<evidence type="ECO:0000256" key="4">
    <source>
        <dbReference type="ARBA" id="ARBA00022807"/>
    </source>
</evidence>
<name>A0A1I0BQS4_9FIRM</name>